<comment type="caution">
    <text evidence="3">The sequence shown here is derived from an EMBL/GenBank/DDBJ whole genome shotgun (WGS) entry which is preliminary data.</text>
</comment>
<keyword evidence="1" id="KW-1133">Transmembrane helix</keyword>
<accession>A0A085ZZD2</accession>
<keyword evidence="1" id="KW-0472">Membrane</keyword>
<dbReference type="PANTHER" id="PTHR36927:SF3">
    <property type="entry name" value="GLUCANS BIOSYNTHESIS PROTEIN C"/>
    <property type="match status" value="1"/>
</dbReference>
<dbReference type="OrthoDB" id="9809782at2"/>
<dbReference type="Pfam" id="PF01757">
    <property type="entry name" value="Acyl_transf_3"/>
    <property type="match status" value="1"/>
</dbReference>
<feature type="transmembrane region" description="Helical" evidence="1">
    <location>
        <begin position="212"/>
        <end position="231"/>
    </location>
</feature>
<dbReference type="Proteomes" id="UP000028705">
    <property type="component" value="Unassembled WGS sequence"/>
</dbReference>
<dbReference type="PANTHER" id="PTHR36927">
    <property type="entry name" value="BLR4337 PROTEIN"/>
    <property type="match status" value="1"/>
</dbReference>
<keyword evidence="1" id="KW-0812">Transmembrane</keyword>
<feature type="transmembrane region" description="Helical" evidence="1">
    <location>
        <begin position="85"/>
        <end position="103"/>
    </location>
</feature>
<feature type="transmembrane region" description="Helical" evidence="1">
    <location>
        <begin position="12"/>
        <end position="31"/>
    </location>
</feature>
<feature type="transmembrane region" description="Helical" evidence="1">
    <location>
        <begin position="51"/>
        <end position="69"/>
    </location>
</feature>
<evidence type="ECO:0000313" key="3">
    <source>
        <dbReference type="EMBL" id="KFF09796.1"/>
    </source>
</evidence>
<dbReference type="eggNOG" id="COG1835">
    <property type="taxonomic scope" value="Bacteria"/>
</dbReference>
<name>A0A085ZZD2_9FLAO</name>
<feature type="transmembrane region" description="Helical" evidence="1">
    <location>
        <begin position="179"/>
        <end position="200"/>
    </location>
</feature>
<dbReference type="RefSeq" id="WP_034715595.1">
    <property type="nucleotide sequence ID" value="NZ_JPRH01000017.1"/>
</dbReference>
<evidence type="ECO:0000259" key="2">
    <source>
        <dbReference type="Pfam" id="PF01757"/>
    </source>
</evidence>
<dbReference type="AlphaFoldDB" id="A0A085ZZD2"/>
<feature type="transmembrane region" description="Helical" evidence="1">
    <location>
        <begin position="139"/>
        <end position="159"/>
    </location>
</feature>
<dbReference type="InterPro" id="IPR050623">
    <property type="entry name" value="Glucan_succinyl_AcylTrfase"/>
</dbReference>
<feature type="domain" description="Acyltransferase 3" evidence="2">
    <location>
        <begin position="4"/>
        <end position="352"/>
    </location>
</feature>
<dbReference type="STRING" id="445961.IW15_22335"/>
<proteinExistence type="predicted"/>
<protein>
    <submittedName>
        <fullName evidence="3">Glucan biosynthesis protein</fullName>
    </submittedName>
</protein>
<feature type="transmembrane region" description="Helical" evidence="1">
    <location>
        <begin position="307"/>
        <end position="327"/>
    </location>
</feature>
<feature type="transmembrane region" description="Helical" evidence="1">
    <location>
        <begin position="243"/>
        <end position="261"/>
    </location>
</feature>
<feature type="transmembrane region" description="Helical" evidence="1">
    <location>
        <begin position="273"/>
        <end position="295"/>
    </location>
</feature>
<gene>
    <name evidence="3" type="ORF">IW15_22335</name>
</gene>
<feature type="transmembrane region" description="Helical" evidence="1">
    <location>
        <begin position="333"/>
        <end position="354"/>
    </location>
</feature>
<dbReference type="EMBL" id="JPRH01000017">
    <property type="protein sequence ID" value="KFF09796.1"/>
    <property type="molecule type" value="Genomic_DNA"/>
</dbReference>
<dbReference type="InterPro" id="IPR002656">
    <property type="entry name" value="Acyl_transf_3_dom"/>
</dbReference>
<dbReference type="GO" id="GO:0016747">
    <property type="term" value="F:acyltransferase activity, transferring groups other than amino-acyl groups"/>
    <property type="evidence" value="ECO:0007669"/>
    <property type="project" value="InterPro"/>
</dbReference>
<reference evidence="3 4" key="1">
    <citation type="submission" date="2014-07" db="EMBL/GenBank/DDBJ databases">
        <title>Genome of Chryseobacterium soli DSM 19298.</title>
        <authorList>
            <person name="Stropko S.J."/>
            <person name="Pipes S.E."/>
            <person name="Newman J."/>
        </authorList>
    </citation>
    <scope>NUCLEOTIDE SEQUENCE [LARGE SCALE GENOMIC DNA]</scope>
    <source>
        <strain evidence="3 4">DSM 19298</strain>
    </source>
</reference>
<evidence type="ECO:0000313" key="4">
    <source>
        <dbReference type="Proteomes" id="UP000028705"/>
    </source>
</evidence>
<organism evidence="3 4">
    <name type="scientific">Chryseobacterium soli</name>
    <dbReference type="NCBI Taxonomy" id="445961"/>
    <lineage>
        <taxon>Bacteria</taxon>
        <taxon>Pseudomonadati</taxon>
        <taxon>Bacteroidota</taxon>
        <taxon>Flavobacteriia</taxon>
        <taxon>Flavobacteriales</taxon>
        <taxon>Weeksellaceae</taxon>
        <taxon>Chryseobacterium group</taxon>
        <taxon>Chryseobacterium</taxon>
    </lineage>
</organism>
<sequence length="370" mass="44051">MRRYDLDNLRVIAFGLLIFYHVGMVFVPWPNHIKDVKTYEGFVFPMLFLNQWRLSILFVISGMGTYFAMSRRSARQLAKERMKRLLIPLLFGMAFIVPPQVYFEWLDKGIFEGNYLEFYLDKSFWRPYPEGGAISWHHLWFILYLLIFSLIMIPGFQYLRKNPEVLLIRKLQSLSRKTFGLYVFIIPFFIYEQYLAPIFPSTHALIGDWYNLINYGTFFIFGFLLISLKDVFWHTVTNNRKLYLSFGFIAFPLLMVLWFATDDFHGKSYISSFVKVFNLWSWILTIFGYGSAYLNKSGKFLKYANESVYPLYILHQTVIVVLCYYLKHTGWDLAIKFLLMVLGTFGFSLIIYEFGIRRYKWVRPLFGLKT</sequence>
<evidence type="ECO:0000256" key="1">
    <source>
        <dbReference type="SAM" id="Phobius"/>
    </source>
</evidence>
<keyword evidence="4" id="KW-1185">Reference proteome</keyword>